<dbReference type="Proteomes" id="UP000820977">
    <property type="component" value="Unassembled WGS sequence"/>
</dbReference>
<accession>A0ABX2AYP6</accession>
<keyword evidence="3" id="KW-0274">FAD</keyword>
<evidence type="ECO:0000259" key="5">
    <source>
        <dbReference type="Pfam" id="PF22780"/>
    </source>
</evidence>
<dbReference type="InterPro" id="IPR004792">
    <property type="entry name" value="BaiN-like"/>
</dbReference>
<evidence type="ECO:0000313" key="7">
    <source>
        <dbReference type="Proteomes" id="UP000820977"/>
    </source>
</evidence>
<dbReference type="SUPFAM" id="SSF160996">
    <property type="entry name" value="HI0933 insert domain-like"/>
    <property type="match status" value="1"/>
</dbReference>
<evidence type="ECO:0000313" key="6">
    <source>
        <dbReference type="EMBL" id="NPE24354.1"/>
    </source>
</evidence>
<dbReference type="Gene3D" id="2.40.30.10">
    <property type="entry name" value="Translation factors"/>
    <property type="match status" value="1"/>
</dbReference>
<gene>
    <name evidence="6" type="ORF">HPS54_02265</name>
</gene>
<reference evidence="6 7" key="1">
    <citation type="submission" date="2020-05" db="EMBL/GenBank/DDBJ databases">
        <title>Distinct polysaccharide utilization as determinants for interspecies competition between intestinal Prevotella spp.</title>
        <authorList>
            <person name="Galvez E.J.C."/>
            <person name="Iljazovic A."/>
            <person name="Strowig T."/>
        </authorList>
    </citation>
    <scope>NUCLEOTIDE SEQUENCE [LARGE SCALE GENOMIC DNA]</scope>
    <source>
        <strain evidence="6 7">PCHR</strain>
    </source>
</reference>
<evidence type="ECO:0000256" key="3">
    <source>
        <dbReference type="ARBA" id="ARBA00022827"/>
    </source>
</evidence>
<dbReference type="InterPro" id="IPR057661">
    <property type="entry name" value="RsdA/BaiN/AoA(So)_Rossmann"/>
</dbReference>
<evidence type="ECO:0000256" key="2">
    <source>
        <dbReference type="ARBA" id="ARBA00022630"/>
    </source>
</evidence>
<evidence type="ECO:0000259" key="4">
    <source>
        <dbReference type="Pfam" id="PF03486"/>
    </source>
</evidence>
<dbReference type="RefSeq" id="WP_172343851.1">
    <property type="nucleotide sequence ID" value="NZ_CATJFF010000105.1"/>
</dbReference>
<evidence type="ECO:0000256" key="1">
    <source>
        <dbReference type="ARBA" id="ARBA00001974"/>
    </source>
</evidence>
<dbReference type="Gene3D" id="1.10.8.260">
    <property type="entry name" value="HI0933 insert domain-like"/>
    <property type="match status" value="1"/>
</dbReference>
<dbReference type="PRINTS" id="PR00368">
    <property type="entry name" value="FADPNR"/>
</dbReference>
<comment type="cofactor">
    <cofactor evidence="1">
        <name>FAD</name>
        <dbReference type="ChEBI" id="CHEBI:57692"/>
    </cofactor>
</comment>
<organism evidence="6 7">
    <name type="scientific">Xylanibacter caecicola</name>
    <dbReference type="NCBI Taxonomy" id="2736294"/>
    <lineage>
        <taxon>Bacteria</taxon>
        <taxon>Pseudomonadati</taxon>
        <taxon>Bacteroidota</taxon>
        <taxon>Bacteroidia</taxon>
        <taxon>Bacteroidales</taxon>
        <taxon>Prevotellaceae</taxon>
        <taxon>Xylanibacter</taxon>
    </lineage>
</organism>
<dbReference type="Gene3D" id="3.50.50.60">
    <property type="entry name" value="FAD/NAD(P)-binding domain"/>
    <property type="match status" value="1"/>
</dbReference>
<name>A0ABX2AYP6_9BACT</name>
<dbReference type="EMBL" id="JABKKJ010000002">
    <property type="protein sequence ID" value="NPE24354.1"/>
    <property type="molecule type" value="Genomic_DNA"/>
</dbReference>
<feature type="domain" description="RsdA/BaiN/AoA(So)-like Rossmann fold-like" evidence="4">
    <location>
        <begin position="2"/>
        <end position="408"/>
    </location>
</feature>
<dbReference type="Pfam" id="PF22780">
    <property type="entry name" value="HI0933_like_1st"/>
    <property type="match status" value="1"/>
</dbReference>
<dbReference type="PANTHER" id="PTHR42887">
    <property type="entry name" value="OS12G0638800 PROTEIN"/>
    <property type="match status" value="1"/>
</dbReference>
<dbReference type="InterPro" id="IPR036188">
    <property type="entry name" value="FAD/NAD-bd_sf"/>
</dbReference>
<dbReference type="SUPFAM" id="SSF51905">
    <property type="entry name" value="FAD/NAD(P)-binding domain"/>
    <property type="match status" value="1"/>
</dbReference>
<sequence length="415" mass="45254">MKIAIIGAGAAGCFAAINIKRMSPDADITVFEGGRKPLAKVAITGGGRCNITNSFRGIKSIAEAYPRGERLMKRLLREFSHEDACKWFEAEGIRLVTQEDECVFPASQDAMEIVNTLTRLMRQTGIKLRTGHRVSGIKKTEDNSAGNLFRISFSDGSIAPFYADTVLVATGGCAKASDFNMLHEITSGNTVSPVPSLFSLCIPENRITGLTGTVVEHATAWIAGTRHKAEGALLITHWGMSGPAILKLSSYAARTLHENGYKAHLHINWLGWMNEAEVTDMLTSIAIKNPKKQLASVYPDALNSRLWLLLLEKSGINAEQRWTEMGRKTLNRLTNTLTNDTYTVDGKNRFKDEFVTCGGVALGEINPRTMESRTLPGLFFAGEALDIDAITGGFNLQAAWTTGYVAAKAMAHRKA</sequence>
<dbReference type="Pfam" id="PF03486">
    <property type="entry name" value="HI0933_like"/>
    <property type="match status" value="1"/>
</dbReference>
<feature type="domain" description="RsdA/BaiN/AoA(So)-like insert" evidence="5">
    <location>
        <begin position="194"/>
        <end position="355"/>
    </location>
</feature>
<protein>
    <submittedName>
        <fullName evidence="6">Aminoacetone oxidase family FAD-binding enzyme</fullName>
    </submittedName>
</protein>
<keyword evidence="7" id="KW-1185">Reference proteome</keyword>
<dbReference type="PANTHER" id="PTHR42887:SF2">
    <property type="entry name" value="OS12G0638800 PROTEIN"/>
    <property type="match status" value="1"/>
</dbReference>
<proteinExistence type="predicted"/>
<dbReference type="InterPro" id="IPR055178">
    <property type="entry name" value="RsdA/BaiN/AoA(So)-like_dom"/>
</dbReference>
<keyword evidence="2" id="KW-0285">Flavoprotein</keyword>
<dbReference type="NCBIfam" id="TIGR00275">
    <property type="entry name" value="aminoacetone oxidase family FAD-binding enzyme"/>
    <property type="match status" value="1"/>
</dbReference>
<dbReference type="InterPro" id="IPR023166">
    <property type="entry name" value="BaiN-like_dom_sf"/>
</dbReference>
<comment type="caution">
    <text evidence="6">The sequence shown here is derived from an EMBL/GenBank/DDBJ whole genome shotgun (WGS) entry which is preliminary data.</text>
</comment>